<dbReference type="EMBL" id="BDIP01002305">
    <property type="protein sequence ID" value="GIQ86082.1"/>
    <property type="molecule type" value="Genomic_DNA"/>
</dbReference>
<proteinExistence type="predicted"/>
<dbReference type="InterPro" id="IPR015915">
    <property type="entry name" value="Kelch-typ_b-propeller"/>
</dbReference>
<gene>
    <name evidence="2" type="ORF">KIPB_007866</name>
</gene>
<reference evidence="2 3" key="1">
    <citation type="journal article" date="2018" name="PLoS ONE">
        <title>The draft genome of Kipferlia bialata reveals reductive genome evolution in fornicate parasites.</title>
        <authorList>
            <person name="Tanifuji G."/>
            <person name="Takabayashi S."/>
            <person name="Kume K."/>
            <person name="Takagi M."/>
            <person name="Nakayama T."/>
            <person name="Kamikawa R."/>
            <person name="Inagaki Y."/>
            <person name="Hashimoto T."/>
        </authorList>
    </citation>
    <scope>NUCLEOTIDE SEQUENCE [LARGE SCALE GENOMIC DNA]</scope>
    <source>
        <strain evidence="2">NY0173</strain>
    </source>
</reference>
<evidence type="ECO:0000256" key="1">
    <source>
        <dbReference type="SAM" id="Coils"/>
    </source>
</evidence>
<name>A0A9K3GKC7_9EUKA</name>
<dbReference type="Gene3D" id="2.120.10.80">
    <property type="entry name" value="Kelch-type beta propeller"/>
    <property type="match status" value="1"/>
</dbReference>
<evidence type="ECO:0000313" key="2">
    <source>
        <dbReference type="EMBL" id="GIQ86082.1"/>
    </source>
</evidence>
<comment type="caution">
    <text evidence="2">The sequence shown here is derived from an EMBL/GenBank/DDBJ whole genome shotgun (WGS) entry which is preliminary data.</text>
</comment>
<organism evidence="2 3">
    <name type="scientific">Kipferlia bialata</name>
    <dbReference type="NCBI Taxonomy" id="797122"/>
    <lineage>
        <taxon>Eukaryota</taxon>
        <taxon>Metamonada</taxon>
        <taxon>Carpediemonas-like organisms</taxon>
        <taxon>Kipferlia</taxon>
    </lineage>
</organism>
<dbReference type="Proteomes" id="UP000265618">
    <property type="component" value="Unassembled WGS sequence"/>
</dbReference>
<protein>
    <submittedName>
        <fullName evidence="2">Uncharacterized protein</fullName>
    </submittedName>
</protein>
<feature type="non-terminal residue" evidence="2">
    <location>
        <position position="1"/>
    </location>
</feature>
<keyword evidence="3" id="KW-1185">Reference proteome</keyword>
<evidence type="ECO:0000313" key="3">
    <source>
        <dbReference type="Proteomes" id="UP000265618"/>
    </source>
</evidence>
<keyword evidence="1" id="KW-0175">Coiled coil</keyword>
<sequence>VFVQLANPPLAFHSSSTAIVGSHAHLIGSRQSHSMHLCFSEAGGWVTEADIPFKVKRGGAMSGGNEFWVLGGAMHTREAHLYDTLTKRWTASDLPVTLDIGRACYLSPTRVLVHSDEGVLLGKLPFTPTERRERERVAAEAARVERERAEAERQGRERLERERQRVRAAKVAEERRLLQSLLTTADIDPASIASSPLTEALIPHLVARIHSLEERERQRLASYQAFEDFTPDMRETVQTLIQRVKTVDMEALSAAIGHMSTYAPLAWKTGTQLSRLKGFLSQQPLKKIPSEDCAAMHRSLSSLCTPFCATLHALSACAFDPVKALHTIRETEGLVSGINAIRLIPLPHDTLSLSLEHQTKYFQVEEYNGDVRSLYRVAGPLIACADSIQLCLGRVGGTVDMNVCEVVQRESQALLKTLARLAPQQKQALELVREYEATPTVTPSDIECAEYDVSVAEVAARNPRLSEQQKRQSARQIKALQKKVVDMAYVSDLKRSQATRQRLADKMGQYLEAEVVDVNGTVGMMVKRCDTVQSH</sequence>
<accession>A0A9K3GKC7</accession>
<dbReference type="AlphaFoldDB" id="A0A9K3GKC7"/>
<feature type="coiled-coil region" evidence="1">
    <location>
        <begin position="132"/>
        <end position="176"/>
    </location>
</feature>